<proteinExistence type="predicted"/>
<reference evidence="2" key="1">
    <citation type="submission" date="2024-06" db="UniProtKB">
        <authorList>
            <consortium name="Ensembl"/>
        </authorList>
    </citation>
    <scope>IDENTIFICATION</scope>
</reference>
<organism evidence="2">
    <name type="scientific">Mustela putorius furo</name>
    <name type="common">European domestic ferret</name>
    <name type="synonym">Mustela furo</name>
    <dbReference type="NCBI Taxonomy" id="9669"/>
    <lineage>
        <taxon>Eukaryota</taxon>
        <taxon>Metazoa</taxon>
        <taxon>Chordata</taxon>
        <taxon>Craniata</taxon>
        <taxon>Vertebrata</taxon>
        <taxon>Euteleostomi</taxon>
        <taxon>Mammalia</taxon>
        <taxon>Eutheria</taxon>
        <taxon>Laurasiatheria</taxon>
        <taxon>Carnivora</taxon>
        <taxon>Caniformia</taxon>
        <taxon>Musteloidea</taxon>
        <taxon>Mustelidae</taxon>
        <taxon>Mustelinae</taxon>
        <taxon>Mustela</taxon>
    </lineage>
</organism>
<accession>M3YF47</accession>
<protein>
    <submittedName>
        <fullName evidence="2">Uncharacterized protein</fullName>
    </submittedName>
</protein>
<sequence length="104" mass="10565">DRDWDNHTETPRETGPDGGRRRPGPPDPSCGLPRDTPSAGGPKQSEGLTDFAGGLPGLLGGQLGVGAAQGLHTRGPLGRESHDTVTRGFPENACGPRTGGQGCG</sequence>
<feature type="compositionally biased region" description="Basic and acidic residues" evidence="1">
    <location>
        <begin position="1"/>
        <end position="20"/>
    </location>
</feature>
<evidence type="ECO:0000256" key="1">
    <source>
        <dbReference type="SAM" id="MobiDB-lite"/>
    </source>
</evidence>
<dbReference type="AlphaFoldDB" id="M3YF47"/>
<dbReference type="HOGENOM" id="CLU_2256254_0_0_1"/>
<dbReference type="InParanoid" id="M3YF47"/>
<name>M3YF47_MUSPF</name>
<feature type="region of interest" description="Disordered" evidence="1">
    <location>
        <begin position="1"/>
        <end position="104"/>
    </location>
</feature>
<evidence type="ECO:0000313" key="2">
    <source>
        <dbReference type="Ensembl" id="ENSMPUP00000009954.1"/>
    </source>
</evidence>
<feature type="compositionally biased region" description="Gly residues" evidence="1">
    <location>
        <begin position="54"/>
        <end position="64"/>
    </location>
</feature>
<dbReference type="EMBL" id="AEYP01055532">
    <property type="status" value="NOT_ANNOTATED_CDS"/>
    <property type="molecule type" value="Genomic_DNA"/>
</dbReference>
<dbReference type="Ensembl" id="ENSMPUT00000010114.1">
    <property type="protein sequence ID" value="ENSMPUP00000009954.1"/>
    <property type="gene ID" value="ENSMPUG00000010029.1"/>
</dbReference>